<feature type="transmembrane region" description="Helical" evidence="6">
    <location>
        <begin position="545"/>
        <end position="565"/>
    </location>
</feature>
<proteinExistence type="predicted"/>
<dbReference type="Proteomes" id="UP000184310">
    <property type="component" value="Unassembled WGS sequence"/>
</dbReference>
<feature type="transmembrane region" description="Helical" evidence="6">
    <location>
        <begin position="571"/>
        <end position="591"/>
    </location>
</feature>
<feature type="transmembrane region" description="Helical" evidence="6">
    <location>
        <begin position="176"/>
        <end position="193"/>
    </location>
</feature>
<evidence type="ECO:0000256" key="3">
    <source>
        <dbReference type="ARBA" id="ARBA00022692"/>
    </source>
</evidence>
<evidence type="ECO:0000256" key="1">
    <source>
        <dbReference type="ARBA" id="ARBA00004651"/>
    </source>
</evidence>
<dbReference type="AlphaFoldDB" id="A0A1M6BB52"/>
<evidence type="ECO:0000313" key="8">
    <source>
        <dbReference type="EMBL" id="SHI45788.1"/>
    </source>
</evidence>
<evidence type="ECO:0000313" key="9">
    <source>
        <dbReference type="Proteomes" id="UP000184310"/>
    </source>
</evidence>
<dbReference type="PANTHER" id="PTHR33406">
    <property type="entry name" value="MEMBRANE PROTEIN MJ1562-RELATED"/>
    <property type="match status" value="1"/>
</dbReference>
<organism evidence="8 9">
    <name type="scientific">Clostridium cavendishii DSM 21758</name>
    <dbReference type="NCBI Taxonomy" id="1121302"/>
    <lineage>
        <taxon>Bacteria</taxon>
        <taxon>Bacillati</taxon>
        <taxon>Bacillota</taxon>
        <taxon>Clostridia</taxon>
        <taxon>Eubacteriales</taxon>
        <taxon>Clostridiaceae</taxon>
        <taxon>Clostridium</taxon>
    </lineage>
</organism>
<evidence type="ECO:0000256" key="5">
    <source>
        <dbReference type="ARBA" id="ARBA00023136"/>
    </source>
</evidence>
<dbReference type="EMBL" id="FQZB01000003">
    <property type="protein sequence ID" value="SHI45788.1"/>
    <property type="molecule type" value="Genomic_DNA"/>
</dbReference>
<evidence type="ECO:0000256" key="2">
    <source>
        <dbReference type="ARBA" id="ARBA00022475"/>
    </source>
</evidence>
<dbReference type="InterPro" id="IPR050545">
    <property type="entry name" value="Mycobact_MmpL"/>
</dbReference>
<feature type="transmembrane region" description="Helical" evidence="6">
    <location>
        <begin position="620"/>
        <end position="638"/>
    </location>
</feature>
<feature type="transmembrane region" description="Helical" evidence="6">
    <location>
        <begin position="12"/>
        <end position="31"/>
    </location>
</feature>
<evidence type="ECO:0000259" key="7">
    <source>
        <dbReference type="PROSITE" id="PS50156"/>
    </source>
</evidence>
<accession>A0A1M6BB52</accession>
<keyword evidence="3 6" id="KW-0812">Transmembrane</keyword>
<name>A0A1M6BB52_9CLOT</name>
<feature type="transmembrane region" description="Helical" evidence="6">
    <location>
        <begin position="353"/>
        <end position="371"/>
    </location>
</feature>
<protein>
    <recommendedName>
        <fullName evidence="7">SSD domain-containing protein</fullName>
    </recommendedName>
</protein>
<keyword evidence="5 6" id="KW-0472">Membrane</keyword>
<feature type="transmembrane region" description="Helical" evidence="6">
    <location>
        <begin position="226"/>
        <end position="247"/>
    </location>
</feature>
<feature type="transmembrane region" description="Helical" evidence="6">
    <location>
        <begin position="300"/>
        <end position="326"/>
    </location>
</feature>
<dbReference type="InterPro" id="IPR000731">
    <property type="entry name" value="SSD"/>
</dbReference>
<feature type="transmembrane region" description="Helical" evidence="6">
    <location>
        <begin position="200"/>
        <end position="220"/>
    </location>
</feature>
<dbReference type="PROSITE" id="PS50156">
    <property type="entry name" value="SSD"/>
    <property type="match status" value="1"/>
</dbReference>
<comment type="subcellular location">
    <subcellularLocation>
        <location evidence="1">Cell membrane</location>
        <topology evidence="1">Multi-pass membrane protein</topology>
    </subcellularLocation>
</comment>
<feature type="transmembrane region" description="Helical" evidence="6">
    <location>
        <begin position="268"/>
        <end position="294"/>
    </location>
</feature>
<dbReference type="PANTHER" id="PTHR33406:SF13">
    <property type="entry name" value="MEMBRANE PROTEIN YDFJ"/>
    <property type="match status" value="1"/>
</dbReference>
<sequence length="697" mass="76223">MKKFGRFIAEKRVMVLIIAAVLIIPAVIGMACTRINYDILTYLPQELDSMRGQKVLEDVYSDAATSMLVVDNMEPKDVSSLKDKIKTVDGVDNALWISDVLDNSVPKEILPDNIKDKIYNGKSTLVVVKFKEGASSEKTQSAIASIKSLLNKQCFLSGMSAIVKDTKDLIDHETPYYIIFAVIFSTVILLLSVDSFLVPILFLLSIGIAILYNMGTNIFLGEISYVTKALAAALQMGVTMDFSIFLLHRYDEEREKTDSRHEAMANAISNAFVAIGGSAFATSMGFIALCSMQLSLGKDIGIVMAKGVIIGVICSITILPAMILVFDKAIHKYKHRTFLPSFNKTADFVTKHYKIITILFVLAFIPSIYLYKNTEVYYNLDESLPKDMESVIATNKLKDTFNMMTTHFVIISDKLPAYKQTEIIDKIEKVDGVNDVIGYEKFLGAGIPDEFVPSDVKEVFKQGGYNLILVNSKYKAAKDEENAQIGEINKIIKGYDESAMIAGEGSLTKDLIDVADKDIKNVALVSIAVIFVVLVLLFKSPSIPAILVVGIELAIFINLGIPYLTGTKIPFVADIVLGTIQLGATVDYAILLTSRYKEQTANGLNKIEAMNISIRGSAKAITTSALSLAAATVAISVISKMELLTSLCFLIARGAVISMLVIIFIIPALLIICDGIITKTTKGWGKKSKTEPVNISA</sequence>
<dbReference type="Gene3D" id="1.20.1640.10">
    <property type="entry name" value="Multidrug efflux transporter AcrB transmembrane domain"/>
    <property type="match status" value="2"/>
</dbReference>
<feature type="domain" description="SSD" evidence="7">
    <location>
        <begin position="548"/>
        <end position="672"/>
    </location>
</feature>
<dbReference type="InterPro" id="IPR004869">
    <property type="entry name" value="MMPL_dom"/>
</dbReference>
<dbReference type="STRING" id="1121302.SAMN02745163_00300"/>
<evidence type="ECO:0000256" key="4">
    <source>
        <dbReference type="ARBA" id="ARBA00022989"/>
    </source>
</evidence>
<gene>
    <name evidence="8" type="ORF">SAMN02745163_00300</name>
</gene>
<evidence type="ECO:0000256" key="6">
    <source>
        <dbReference type="SAM" id="Phobius"/>
    </source>
</evidence>
<dbReference type="Pfam" id="PF03176">
    <property type="entry name" value="MMPL"/>
    <property type="match status" value="2"/>
</dbReference>
<keyword evidence="9" id="KW-1185">Reference proteome</keyword>
<keyword evidence="4 6" id="KW-1133">Transmembrane helix</keyword>
<reference evidence="8 9" key="1">
    <citation type="submission" date="2016-11" db="EMBL/GenBank/DDBJ databases">
        <authorList>
            <person name="Jaros S."/>
            <person name="Januszkiewicz K."/>
            <person name="Wedrychowicz H."/>
        </authorList>
    </citation>
    <scope>NUCLEOTIDE SEQUENCE [LARGE SCALE GENOMIC DNA]</scope>
    <source>
        <strain evidence="8 9">DSM 21758</strain>
    </source>
</reference>
<dbReference type="GO" id="GO:0005886">
    <property type="term" value="C:plasma membrane"/>
    <property type="evidence" value="ECO:0007669"/>
    <property type="project" value="UniProtKB-SubCell"/>
</dbReference>
<keyword evidence="2" id="KW-1003">Cell membrane</keyword>
<dbReference type="SUPFAM" id="SSF82866">
    <property type="entry name" value="Multidrug efflux transporter AcrB transmembrane domain"/>
    <property type="match status" value="2"/>
</dbReference>
<feature type="transmembrane region" description="Helical" evidence="6">
    <location>
        <begin position="519"/>
        <end position="538"/>
    </location>
</feature>
<feature type="transmembrane region" description="Helical" evidence="6">
    <location>
        <begin position="650"/>
        <end position="677"/>
    </location>
</feature>
<dbReference type="PROSITE" id="PS51257">
    <property type="entry name" value="PROKAR_LIPOPROTEIN"/>
    <property type="match status" value="1"/>
</dbReference>